<dbReference type="EMBL" id="QQNB01000003">
    <property type="protein sequence ID" value="RDE04939.1"/>
    <property type="molecule type" value="Genomic_DNA"/>
</dbReference>
<feature type="region of interest" description="Disordered" evidence="1">
    <location>
        <begin position="71"/>
        <end position="92"/>
    </location>
</feature>
<name>A0A369VSV2_9SPHN</name>
<dbReference type="Proteomes" id="UP000253918">
    <property type="component" value="Unassembled WGS sequence"/>
</dbReference>
<dbReference type="OrthoDB" id="7581072at2"/>
<dbReference type="AlphaFoldDB" id="A0A369VSV2"/>
<evidence type="ECO:0000313" key="3">
    <source>
        <dbReference type="Proteomes" id="UP000253918"/>
    </source>
</evidence>
<gene>
    <name evidence="2" type="ORF">DVW87_15360</name>
</gene>
<dbReference type="RefSeq" id="WP_114688675.1">
    <property type="nucleotide sequence ID" value="NZ_QQNB01000003.1"/>
</dbReference>
<keyword evidence="3" id="KW-1185">Reference proteome</keyword>
<evidence type="ECO:0000256" key="1">
    <source>
        <dbReference type="SAM" id="MobiDB-lite"/>
    </source>
</evidence>
<evidence type="ECO:0000313" key="2">
    <source>
        <dbReference type="EMBL" id="RDE04939.1"/>
    </source>
</evidence>
<comment type="caution">
    <text evidence="2">The sequence shown here is derived from an EMBL/GenBank/DDBJ whole genome shotgun (WGS) entry which is preliminary data.</text>
</comment>
<accession>A0A369VSV2</accession>
<sequence>MDLSFFRFEAEPQVTALPPDLAVMLVGVAARQAVSPTARVQALLTRPVAVAGRFCPADGAFNGTVAAMLRRSSGSGDQGSERPVNPLFTEPL</sequence>
<reference evidence="2 3" key="1">
    <citation type="submission" date="2018-07" db="EMBL/GenBank/DDBJ databases">
        <title>a novel species of Sphingomonas isolated from the rhizosphere soil of Araceae plant.</title>
        <authorList>
            <person name="Zhiyong W."/>
            <person name="Qinglan Z."/>
            <person name="Zhiwei F."/>
            <person name="Ding X."/>
            <person name="Gejiao W."/>
            <person name="Shixue Z."/>
        </authorList>
    </citation>
    <scope>NUCLEOTIDE SEQUENCE [LARGE SCALE GENOMIC DNA]</scope>
    <source>
        <strain evidence="2 3">WZY 27</strain>
    </source>
</reference>
<organism evidence="2 3">
    <name type="scientific">Sphingomonas aracearum</name>
    <dbReference type="NCBI Taxonomy" id="2283317"/>
    <lineage>
        <taxon>Bacteria</taxon>
        <taxon>Pseudomonadati</taxon>
        <taxon>Pseudomonadota</taxon>
        <taxon>Alphaproteobacteria</taxon>
        <taxon>Sphingomonadales</taxon>
        <taxon>Sphingomonadaceae</taxon>
        <taxon>Sphingomonas</taxon>
    </lineage>
</organism>
<proteinExistence type="predicted"/>
<protein>
    <submittedName>
        <fullName evidence="2">Uncharacterized protein</fullName>
    </submittedName>
</protein>